<dbReference type="SMART" id="SM00042">
    <property type="entry name" value="CUB"/>
    <property type="match status" value="4"/>
</dbReference>
<reference evidence="7 8" key="1">
    <citation type="submission" date="2025-04" db="UniProtKB">
        <authorList>
            <consortium name="RefSeq"/>
        </authorList>
    </citation>
    <scope>IDENTIFICATION</scope>
    <source>
        <tissue evidence="7 8">Gonads</tissue>
    </source>
</reference>
<dbReference type="PANTHER" id="PTHR47537">
    <property type="entry name" value="CUBILIN"/>
    <property type="match status" value="1"/>
</dbReference>
<dbReference type="AlphaFoldDB" id="A0A1S3K7B3"/>
<feature type="chain" id="PRO_5014546011" evidence="4">
    <location>
        <begin position="22"/>
        <end position="623"/>
    </location>
</feature>
<dbReference type="CDD" id="cd00041">
    <property type="entry name" value="CUB"/>
    <property type="match status" value="3"/>
</dbReference>
<evidence type="ECO:0000313" key="8">
    <source>
        <dbReference type="RefSeq" id="XP_013418317.1"/>
    </source>
</evidence>
<dbReference type="GeneID" id="106179295"/>
<organism evidence="6 10">
    <name type="scientific">Lingula anatina</name>
    <name type="common">Brachiopod</name>
    <name type="synonym">Lingula unguis</name>
    <dbReference type="NCBI Taxonomy" id="7574"/>
    <lineage>
        <taxon>Eukaryota</taxon>
        <taxon>Metazoa</taxon>
        <taxon>Spiralia</taxon>
        <taxon>Lophotrochozoa</taxon>
        <taxon>Brachiopoda</taxon>
        <taxon>Linguliformea</taxon>
        <taxon>Lingulata</taxon>
        <taxon>Lingulida</taxon>
        <taxon>Linguloidea</taxon>
        <taxon>Lingulidae</taxon>
        <taxon>Lingula</taxon>
    </lineage>
</organism>
<protein>
    <submittedName>
        <fullName evidence="7 8">Suppressor of lurcher protein 1-like</fullName>
    </submittedName>
</protein>
<keyword evidence="6" id="KW-1185">Reference proteome</keyword>
<evidence type="ECO:0000256" key="1">
    <source>
        <dbReference type="ARBA" id="ARBA00023157"/>
    </source>
</evidence>
<evidence type="ECO:0000313" key="9">
    <source>
        <dbReference type="RefSeq" id="XP_013418326.1"/>
    </source>
</evidence>
<keyword evidence="1" id="KW-1015">Disulfide bond</keyword>
<dbReference type="RefSeq" id="XP_013418317.1">
    <property type="nucleotide sequence ID" value="XM_013562863.1"/>
</dbReference>
<dbReference type="InterPro" id="IPR053207">
    <property type="entry name" value="Non-NMDA_GluR_Accessory"/>
</dbReference>
<feature type="domain" description="CUB" evidence="5">
    <location>
        <begin position="325"/>
        <end position="446"/>
    </location>
</feature>
<dbReference type="PANTHER" id="PTHR47537:SF2">
    <property type="entry name" value="CUBILIN"/>
    <property type="match status" value="1"/>
</dbReference>
<dbReference type="Pfam" id="PF00431">
    <property type="entry name" value="CUB"/>
    <property type="match status" value="4"/>
</dbReference>
<dbReference type="KEGG" id="lak:106179295"/>
<feature type="signal peptide" evidence="4">
    <location>
        <begin position="1"/>
        <end position="21"/>
    </location>
</feature>
<accession>A0A1S3K7B3</accession>
<evidence type="ECO:0000313" key="6">
    <source>
        <dbReference type="Proteomes" id="UP000085678"/>
    </source>
</evidence>
<dbReference type="OrthoDB" id="6369184at2759"/>
<dbReference type="RefSeq" id="XP_013418334.1">
    <property type="nucleotide sequence ID" value="XM_013562880.1"/>
</dbReference>
<gene>
    <name evidence="7 8 9 10" type="primary">LOC106179295</name>
</gene>
<feature type="domain" description="CUB" evidence="5">
    <location>
        <begin position="27"/>
        <end position="158"/>
    </location>
</feature>
<proteinExistence type="predicted"/>
<evidence type="ECO:0000256" key="2">
    <source>
        <dbReference type="PROSITE-ProRule" id="PRU00059"/>
    </source>
</evidence>
<keyword evidence="4" id="KW-0732">Signal</keyword>
<dbReference type="SUPFAM" id="SSF49854">
    <property type="entry name" value="Spermadhesin, CUB domain"/>
    <property type="match status" value="4"/>
</dbReference>
<feature type="region of interest" description="Disordered" evidence="3">
    <location>
        <begin position="298"/>
        <end position="324"/>
    </location>
</feature>
<evidence type="ECO:0000313" key="7">
    <source>
        <dbReference type="RefSeq" id="XP_013418307.1"/>
    </source>
</evidence>
<name>A0A1S3K7B3_LINAN</name>
<dbReference type="InterPro" id="IPR035914">
    <property type="entry name" value="Sperma_CUB_dom_sf"/>
</dbReference>
<feature type="domain" description="CUB" evidence="5">
    <location>
        <begin position="175"/>
        <end position="294"/>
    </location>
</feature>
<feature type="domain" description="CUB" evidence="5">
    <location>
        <begin position="462"/>
        <end position="586"/>
    </location>
</feature>
<dbReference type="RefSeq" id="XP_013418326.1">
    <property type="nucleotide sequence ID" value="XM_013562872.1"/>
</dbReference>
<evidence type="ECO:0000256" key="4">
    <source>
        <dbReference type="SAM" id="SignalP"/>
    </source>
</evidence>
<comment type="caution">
    <text evidence="2">Lacks conserved residue(s) required for the propagation of feature annotation.</text>
</comment>
<dbReference type="RefSeq" id="XP_013418307.1">
    <property type="nucleotide sequence ID" value="XM_013562853.1"/>
</dbReference>
<evidence type="ECO:0000259" key="5">
    <source>
        <dbReference type="PROSITE" id="PS01180"/>
    </source>
</evidence>
<dbReference type="PROSITE" id="PS01180">
    <property type="entry name" value="CUB"/>
    <property type="match status" value="4"/>
</dbReference>
<feature type="compositionally biased region" description="Polar residues" evidence="3">
    <location>
        <begin position="313"/>
        <end position="324"/>
    </location>
</feature>
<sequence>MCLHAILLILCLELSFILSYATIWPGCSCVTYDSQHRSEGEFHSPNYPDNYPPNLNCILYTFKGEVDEIVEISFRVFDIRTKSPNKCLDGETADYLRLYLDLDRPEVNERTEFTSVICGNMTMIQKDYYSSGRIIMMEFHSGNGAQKNVGFRGRFRFLAADQYKQDCMKVIGPECRYICNSTVTKTGKFFSQGYPQNYKSKTQCHYVFRGTPRERVHIKFKNIQLGHAPGSCHVGQNDKIIIHDGPNKQSSVIKELCNDGNNIEFESSLQDMYVHFNSSGFQPKKGFTAHFEFLPRENTTTPSTDTDLSTNTQPGSTTSGSKESCNHNFSSFLQKEGTNCTTINSILYPKPQKCTYSFSGSGKEKVQLNFTDFHLKNPLSRCDDKAELFASGEDEAFGTYCRSNQGDGISLAMSHNNKLEVQFTSATESDMNIKKTFCFHYKFRTDNGLKCENGDALNNTECGCEFRSERAANGTFSSPNYPGNYPKQTECHYRFYGRPKERVRITFKSFDLEGVANSCKDPAIMADYVEFSDFIPPDKARIAKCGSRPEDKPDPVMSDHQFFRMMFKSNEDDFYGTGFEATYEFISSDASSDELKNTGVLCKSRVYYLFIPALAAFVLLKNL</sequence>
<dbReference type="GO" id="GO:0005886">
    <property type="term" value="C:plasma membrane"/>
    <property type="evidence" value="ECO:0007669"/>
    <property type="project" value="TreeGrafter"/>
</dbReference>
<dbReference type="STRING" id="7574.A0A1S3K7B3"/>
<feature type="compositionally biased region" description="Low complexity" evidence="3">
    <location>
        <begin position="298"/>
        <end position="312"/>
    </location>
</feature>
<dbReference type="Gene3D" id="2.60.120.290">
    <property type="entry name" value="Spermadhesin, CUB domain"/>
    <property type="match status" value="4"/>
</dbReference>
<dbReference type="Proteomes" id="UP000085678">
    <property type="component" value="Unplaced"/>
</dbReference>
<evidence type="ECO:0000313" key="10">
    <source>
        <dbReference type="RefSeq" id="XP_013418334.1"/>
    </source>
</evidence>
<dbReference type="InterPro" id="IPR000859">
    <property type="entry name" value="CUB_dom"/>
</dbReference>
<evidence type="ECO:0000256" key="3">
    <source>
        <dbReference type="SAM" id="MobiDB-lite"/>
    </source>
</evidence>